<dbReference type="PANTHER" id="PTHR43656:SF2">
    <property type="entry name" value="BINDING OXIDOREDUCTASE, PUTATIVE (AFU_ORTHOLOGUE AFUA_2G08260)-RELATED"/>
    <property type="match status" value="1"/>
</dbReference>
<dbReference type="InterPro" id="IPR001155">
    <property type="entry name" value="OxRdtase_FMN_N"/>
</dbReference>
<dbReference type="PANTHER" id="PTHR43656">
    <property type="entry name" value="BINDING OXIDOREDUCTASE, PUTATIVE (AFU_ORTHOLOGUE AFUA_2G08260)-RELATED"/>
    <property type="match status" value="1"/>
</dbReference>
<dbReference type="InterPro" id="IPR013785">
    <property type="entry name" value="Aldolase_TIM"/>
</dbReference>
<dbReference type="InterPro" id="IPR051799">
    <property type="entry name" value="NADH_flavin_oxidoreductase"/>
</dbReference>
<protein>
    <submittedName>
        <fullName evidence="4">NADH:flavin oxidoreductase/NADH oxidase family protein</fullName>
    </submittedName>
</protein>
<keyword evidence="1" id="KW-0285">Flavoprotein</keyword>
<keyword evidence="2" id="KW-0560">Oxidoreductase</keyword>
<evidence type="ECO:0000313" key="5">
    <source>
        <dbReference type="Proteomes" id="UP000279594"/>
    </source>
</evidence>
<feature type="domain" description="NADH:flavin oxidoreductase/NADH oxidase N-terminal" evidence="3">
    <location>
        <begin position="4"/>
        <end position="333"/>
    </location>
</feature>
<dbReference type="SUPFAM" id="SSF51395">
    <property type="entry name" value="FMN-linked oxidoreductases"/>
    <property type="match status" value="1"/>
</dbReference>
<sequence>MKPFTPLTLPNGSVIPNRLAKAAMEENMADNDHAPSQELIRLYQSWADGGVGLMITGNVMIDRRAMTGPGGVVLDSAQFGARFEQWSRTARSRGAQIWMQINHPGRQMPAAMGQETIAPSAVPMDMGNFSKQFSAPRAMTEADIADVKQRFVNSAKLAEQFGFTGVQIHAAHGYLLSQFLSPITNKRTDRWGGSLENRARLLVDVVNGVRQAVGKGFAVAVKLNSADFQKGGFSSEDAKHVVSMLNSLGVDLIELSGGSYEAPAMHGQARDGRTLAREAYFLEFAKDIATVATMPIMVTGGIRRYPVVEQVLGSGIAMAGMGTGLAIDPHLPKAWRADQSASPLLRAITWKNKVLSSIGYMAMVKYQLRRLSQGKPTRPNVAPALALAMQQWETAIRNRQYRRRMNSGT</sequence>
<dbReference type="AlphaFoldDB" id="A0A3G2E930"/>
<evidence type="ECO:0000256" key="1">
    <source>
        <dbReference type="ARBA" id="ARBA00022630"/>
    </source>
</evidence>
<gene>
    <name evidence="4" type="ORF">D9M09_12875</name>
</gene>
<dbReference type="Proteomes" id="UP000279594">
    <property type="component" value="Chromosome"/>
</dbReference>
<evidence type="ECO:0000259" key="3">
    <source>
        <dbReference type="Pfam" id="PF00724"/>
    </source>
</evidence>
<accession>A0A3G2E930</accession>
<dbReference type="CDD" id="cd04733">
    <property type="entry name" value="OYE_like_2_FMN"/>
    <property type="match status" value="1"/>
</dbReference>
<dbReference type="Gene3D" id="3.20.20.70">
    <property type="entry name" value="Aldolase class I"/>
    <property type="match status" value="1"/>
</dbReference>
<proteinExistence type="predicted"/>
<reference evidence="4 5" key="1">
    <citation type="submission" date="2018-10" db="EMBL/GenBank/DDBJ databases">
        <title>Effects of UV and annual dynamics of microbial communities in freshwater RAS systems.</title>
        <authorList>
            <person name="Bekkelund A.K."/>
            <person name="Hansen B.R."/>
            <person name="Stokken H."/>
            <person name="Eriksen B.F."/>
            <person name="Kashulin N.A."/>
        </authorList>
    </citation>
    <scope>NUCLEOTIDE SEQUENCE [LARGE SCALE GENOMIC DNA]</scope>
    <source>
        <strain evidence="4 5">BHSEK</strain>
    </source>
</reference>
<evidence type="ECO:0000313" key="4">
    <source>
        <dbReference type="EMBL" id="AYM76587.1"/>
    </source>
</evidence>
<dbReference type="EMBL" id="CP033019">
    <property type="protein sequence ID" value="AYM76587.1"/>
    <property type="molecule type" value="Genomic_DNA"/>
</dbReference>
<dbReference type="RefSeq" id="WP_121669479.1">
    <property type="nucleotide sequence ID" value="NZ_CP033019.1"/>
</dbReference>
<dbReference type="GO" id="GO:0016491">
    <property type="term" value="F:oxidoreductase activity"/>
    <property type="evidence" value="ECO:0007669"/>
    <property type="project" value="UniProtKB-KW"/>
</dbReference>
<dbReference type="GO" id="GO:0010181">
    <property type="term" value="F:FMN binding"/>
    <property type="evidence" value="ECO:0007669"/>
    <property type="project" value="InterPro"/>
</dbReference>
<dbReference type="Pfam" id="PF00724">
    <property type="entry name" value="Oxidored_FMN"/>
    <property type="match status" value="1"/>
</dbReference>
<organism evidence="4 5">
    <name type="scientific">Janthinobacterium agaricidamnosum</name>
    <dbReference type="NCBI Taxonomy" id="55508"/>
    <lineage>
        <taxon>Bacteria</taxon>
        <taxon>Pseudomonadati</taxon>
        <taxon>Pseudomonadota</taxon>
        <taxon>Betaproteobacteria</taxon>
        <taxon>Burkholderiales</taxon>
        <taxon>Oxalobacteraceae</taxon>
        <taxon>Janthinobacterium</taxon>
    </lineage>
</organism>
<evidence type="ECO:0000256" key="2">
    <source>
        <dbReference type="ARBA" id="ARBA00023002"/>
    </source>
</evidence>
<name>A0A3G2E930_9BURK</name>
<keyword evidence="5" id="KW-1185">Reference proteome</keyword>